<sequence length="101" mass="11311">MFTVFIPNKKLSAGQCRRGGGVGGQVALATFFFASQCTKHSGLQFFLYFFYAINTCVTAWKEKMKSGVRRPPEGSISMNNQMFDDLDCFAKIIFCKVTKVT</sequence>
<evidence type="ECO:0000313" key="3">
    <source>
        <dbReference type="Proteomes" id="UP001352852"/>
    </source>
</evidence>
<keyword evidence="3" id="KW-1185">Reference proteome</keyword>
<feature type="transmembrane region" description="Helical" evidence="1">
    <location>
        <begin position="42"/>
        <end position="60"/>
    </location>
</feature>
<keyword evidence="1" id="KW-0472">Membrane</keyword>
<evidence type="ECO:0000313" key="2">
    <source>
        <dbReference type="EMBL" id="MED6272598.1"/>
    </source>
</evidence>
<gene>
    <name evidence="2" type="ORF">CHARACLAT_031980</name>
</gene>
<name>A0ABU7DBS3_9TELE</name>
<protein>
    <submittedName>
        <fullName evidence="2">Uncharacterized protein</fullName>
    </submittedName>
</protein>
<keyword evidence="1" id="KW-0812">Transmembrane</keyword>
<evidence type="ECO:0000256" key="1">
    <source>
        <dbReference type="SAM" id="Phobius"/>
    </source>
</evidence>
<dbReference type="EMBL" id="JAHUTJ010021834">
    <property type="protein sequence ID" value="MED6272598.1"/>
    <property type="molecule type" value="Genomic_DNA"/>
</dbReference>
<comment type="caution">
    <text evidence="2">The sequence shown here is derived from an EMBL/GenBank/DDBJ whole genome shotgun (WGS) entry which is preliminary data.</text>
</comment>
<dbReference type="Proteomes" id="UP001352852">
    <property type="component" value="Unassembled WGS sequence"/>
</dbReference>
<organism evidence="2 3">
    <name type="scientific">Characodon lateralis</name>
    <dbReference type="NCBI Taxonomy" id="208331"/>
    <lineage>
        <taxon>Eukaryota</taxon>
        <taxon>Metazoa</taxon>
        <taxon>Chordata</taxon>
        <taxon>Craniata</taxon>
        <taxon>Vertebrata</taxon>
        <taxon>Euteleostomi</taxon>
        <taxon>Actinopterygii</taxon>
        <taxon>Neopterygii</taxon>
        <taxon>Teleostei</taxon>
        <taxon>Neoteleostei</taxon>
        <taxon>Acanthomorphata</taxon>
        <taxon>Ovalentaria</taxon>
        <taxon>Atherinomorphae</taxon>
        <taxon>Cyprinodontiformes</taxon>
        <taxon>Goodeidae</taxon>
        <taxon>Characodon</taxon>
    </lineage>
</organism>
<keyword evidence="1" id="KW-1133">Transmembrane helix</keyword>
<proteinExistence type="predicted"/>
<accession>A0ABU7DBS3</accession>
<reference evidence="2 3" key="1">
    <citation type="submission" date="2021-06" db="EMBL/GenBank/DDBJ databases">
        <authorList>
            <person name="Palmer J.M."/>
        </authorList>
    </citation>
    <scope>NUCLEOTIDE SEQUENCE [LARGE SCALE GENOMIC DNA]</scope>
    <source>
        <strain evidence="2 3">CL_MEX2019</strain>
        <tissue evidence="2">Muscle</tissue>
    </source>
</reference>